<accession>A0ABY1ZFD5</accession>
<evidence type="ECO:0000256" key="3">
    <source>
        <dbReference type="ARBA" id="ARBA00022670"/>
    </source>
</evidence>
<proteinExistence type="predicted"/>
<keyword evidence="6" id="KW-0862">Zinc</keyword>
<dbReference type="InterPro" id="IPR045834">
    <property type="entry name" value="Csd3_N2"/>
</dbReference>
<dbReference type="InterPro" id="IPR007340">
    <property type="entry name" value="LysM_Opacity-associatedA"/>
</dbReference>
<evidence type="ECO:0000259" key="10">
    <source>
        <dbReference type="Pfam" id="PF01551"/>
    </source>
</evidence>
<dbReference type="InterPro" id="IPR011055">
    <property type="entry name" value="Dup_hybrid_motif"/>
</dbReference>
<dbReference type="Pfam" id="PF04225">
    <property type="entry name" value="LysM_OapA"/>
    <property type="match status" value="1"/>
</dbReference>
<feature type="domain" description="Opacity-associated protein A LysM-like" evidence="11">
    <location>
        <begin position="104"/>
        <end position="183"/>
    </location>
</feature>
<evidence type="ECO:0000256" key="1">
    <source>
        <dbReference type="ARBA" id="ARBA00001947"/>
    </source>
</evidence>
<dbReference type="EMBL" id="SJDL01000039">
    <property type="protein sequence ID" value="TBW49657.1"/>
    <property type="molecule type" value="Genomic_DNA"/>
</dbReference>
<evidence type="ECO:0000256" key="5">
    <source>
        <dbReference type="ARBA" id="ARBA00022801"/>
    </source>
</evidence>
<dbReference type="PANTHER" id="PTHR21666:SF288">
    <property type="entry name" value="CELL DIVISION PROTEIN YTFB"/>
    <property type="match status" value="1"/>
</dbReference>
<name>A0ABY1ZFD5_9GAMM</name>
<feature type="domain" description="M23ase beta-sheet core" evidence="10">
    <location>
        <begin position="329"/>
        <end position="424"/>
    </location>
</feature>
<feature type="chain" id="PRO_5047311093" evidence="9">
    <location>
        <begin position="26"/>
        <end position="471"/>
    </location>
</feature>
<feature type="compositionally biased region" description="Polar residues" evidence="8">
    <location>
        <begin position="88"/>
        <end position="100"/>
    </location>
</feature>
<reference evidence="13 14" key="1">
    <citation type="submission" date="2019-02" db="EMBL/GenBank/DDBJ databases">
        <title>Marinobacter halodurans sp. nov., a marine bacterium isolated from sea tidal flat.</title>
        <authorList>
            <person name="Yoo Y."/>
            <person name="Lee D.W."/>
            <person name="Kim B.S."/>
            <person name="Kim J.-J."/>
        </authorList>
    </citation>
    <scope>NUCLEOTIDE SEQUENCE [LARGE SCALE GENOMIC DNA]</scope>
    <source>
        <strain evidence="13 14">YJ-S3-2</strain>
    </source>
</reference>
<evidence type="ECO:0000256" key="2">
    <source>
        <dbReference type="ARBA" id="ARBA00004196"/>
    </source>
</evidence>
<comment type="caution">
    <text evidence="13">The sequence shown here is derived from an EMBL/GenBank/DDBJ whole genome shotgun (WGS) entry which is preliminary data.</text>
</comment>
<dbReference type="InterPro" id="IPR016047">
    <property type="entry name" value="M23ase_b-sheet_dom"/>
</dbReference>
<dbReference type="PANTHER" id="PTHR21666">
    <property type="entry name" value="PEPTIDASE-RELATED"/>
    <property type="match status" value="1"/>
</dbReference>
<protein>
    <submittedName>
        <fullName evidence="13">Peptidase M23</fullName>
    </submittedName>
</protein>
<evidence type="ECO:0000256" key="4">
    <source>
        <dbReference type="ARBA" id="ARBA00022723"/>
    </source>
</evidence>
<feature type="region of interest" description="Disordered" evidence="8">
    <location>
        <begin position="30"/>
        <end position="102"/>
    </location>
</feature>
<dbReference type="SUPFAM" id="SSF51261">
    <property type="entry name" value="Duplicated hybrid motif"/>
    <property type="match status" value="1"/>
</dbReference>
<keyword evidence="3" id="KW-0645">Protease</keyword>
<dbReference type="InterPro" id="IPR050570">
    <property type="entry name" value="Cell_wall_metabolism_enzyme"/>
</dbReference>
<dbReference type="Proteomes" id="UP000313645">
    <property type="component" value="Unassembled WGS sequence"/>
</dbReference>
<keyword evidence="5" id="KW-0378">Hydrolase</keyword>
<dbReference type="RefSeq" id="WP_131483510.1">
    <property type="nucleotide sequence ID" value="NZ_SJDL01000039.1"/>
</dbReference>
<feature type="signal peptide" evidence="9">
    <location>
        <begin position="1"/>
        <end position="25"/>
    </location>
</feature>
<feature type="domain" description="Csd3-like second N-terminal" evidence="12">
    <location>
        <begin position="201"/>
        <end position="316"/>
    </location>
</feature>
<comment type="subcellular location">
    <subcellularLocation>
        <location evidence="2">Cell envelope</location>
    </subcellularLocation>
</comment>
<comment type="cofactor">
    <cofactor evidence="1">
        <name>Zn(2+)</name>
        <dbReference type="ChEBI" id="CHEBI:29105"/>
    </cofactor>
</comment>
<organism evidence="13 14">
    <name type="scientific">Marinobacter halodurans</name>
    <dbReference type="NCBI Taxonomy" id="2528979"/>
    <lineage>
        <taxon>Bacteria</taxon>
        <taxon>Pseudomonadati</taxon>
        <taxon>Pseudomonadota</taxon>
        <taxon>Gammaproteobacteria</taxon>
        <taxon>Pseudomonadales</taxon>
        <taxon>Marinobacteraceae</taxon>
        <taxon>Marinobacter</taxon>
    </lineage>
</organism>
<dbReference type="Pfam" id="PF19425">
    <property type="entry name" value="Csd3_N2"/>
    <property type="match status" value="1"/>
</dbReference>
<dbReference type="CDD" id="cd12797">
    <property type="entry name" value="M23_peptidase"/>
    <property type="match status" value="1"/>
</dbReference>
<evidence type="ECO:0000259" key="12">
    <source>
        <dbReference type="Pfam" id="PF19425"/>
    </source>
</evidence>
<keyword evidence="14" id="KW-1185">Reference proteome</keyword>
<evidence type="ECO:0000256" key="6">
    <source>
        <dbReference type="ARBA" id="ARBA00022833"/>
    </source>
</evidence>
<gene>
    <name evidence="13" type="ORF">EZI54_19235</name>
</gene>
<dbReference type="Pfam" id="PF01551">
    <property type="entry name" value="Peptidase_M23"/>
    <property type="match status" value="1"/>
</dbReference>
<keyword evidence="4" id="KW-0479">Metal-binding</keyword>
<sequence length="471" mass="51392">MLKTFPKKHLIAAGTLSAVVGLAFMASPGDPAEAGRTSISLNQADARPDEVKQTEAAPPPVTAAEPIHQDTSAPTEEPKEIAKANPPAQETSPTAQTSVEPQLEWQRFTIKSGDSLTTLFKKAGFDSGLMFSVIHGDGDASQLERLYAGESIGFAQDGNGELQQVKLTRNRLESLLIERQGDGFTGTILKREPEPRPVYRHGVIDDSLYLSARDAGLNDRLTMEMADIFGWNIDFVYDIRKGDKFEVLYQDLYLDDKRIDTGDILAAKFINRGKETVALRYTDKNGDTDYYTPDGHSLRKAILRTPINARVSSPFNLQRRHPVLGVVRPHEGTDYAAPPGTPIKAAGNGRIVSAGWKGGYGRAVVIQHGDNISTLYAHMRAIAKGIRSGVRVKQGQTIGYLGSSGLATGPHLHYEFRINGKPRNSRTVKLPDASPVPKAEMARFQAQTQTLLTALNEARGERQIALGPESE</sequence>
<evidence type="ECO:0000259" key="11">
    <source>
        <dbReference type="Pfam" id="PF04225"/>
    </source>
</evidence>
<evidence type="ECO:0000313" key="14">
    <source>
        <dbReference type="Proteomes" id="UP000313645"/>
    </source>
</evidence>
<evidence type="ECO:0000256" key="7">
    <source>
        <dbReference type="ARBA" id="ARBA00023049"/>
    </source>
</evidence>
<evidence type="ECO:0000313" key="13">
    <source>
        <dbReference type="EMBL" id="TBW49657.1"/>
    </source>
</evidence>
<dbReference type="Gene3D" id="2.70.70.10">
    <property type="entry name" value="Glucose Permease (Domain IIA)"/>
    <property type="match status" value="1"/>
</dbReference>
<dbReference type="Gene3D" id="3.10.450.350">
    <property type="match status" value="2"/>
</dbReference>
<keyword evidence="7" id="KW-0482">Metalloprotease</keyword>
<evidence type="ECO:0000256" key="8">
    <source>
        <dbReference type="SAM" id="MobiDB-lite"/>
    </source>
</evidence>
<keyword evidence="9" id="KW-0732">Signal</keyword>
<evidence type="ECO:0000256" key="9">
    <source>
        <dbReference type="SAM" id="SignalP"/>
    </source>
</evidence>